<feature type="compositionally biased region" description="Basic residues" evidence="1">
    <location>
        <begin position="253"/>
        <end position="279"/>
    </location>
</feature>
<feature type="region of interest" description="Disordered" evidence="1">
    <location>
        <begin position="467"/>
        <end position="497"/>
    </location>
</feature>
<dbReference type="OrthoDB" id="3596986at2759"/>
<feature type="compositionally biased region" description="Basic and acidic residues" evidence="1">
    <location>
        <begin position="158"/>
        <end position="178"/>
    </location>
</feature>
<feature type="compositionally biased region" description="Basic and acidic residues" evidence="1">
    <location>
        <begin position="133"/>
        <end position="144"/>
    </location>
</feature>
<feature type="region of interest" description="Disordered" evidence="1">
    <location>
        <begin position="1"/>
        <end position="73"/>
    </location>
</feature>
<accession>A0A3N4KRB2</accession>
<sequence length="621" mass="68249">MFGREHRHEHQHQHQPPQTSSSHLSYPMTPTSRMMAGQDAIPGPPPVSAISTSSTMAMPQTSTSGTGGLGATPAPLPTATTTGREGFQPFTAYTTPMPPSPFAITNLPVLPPVVEGGRDSRRQGFPVGGPSFGRDEPARAEDALRGGLSRQSSGLAADEDRRRREKDRDNLMRERDGPQRMNGPSLGDQAQQKRVGMGIQNMEIVSMTQKWSEDFQKGLMENNREREREEAGKISLGLGKRERERDEEEAAKEKKKKHHHHHNHNHHSHVHAGMVHHHHKAEEEVGAPNLEVPVSRAGARSKSPNSLAHMHHPHMHHPHHNTPIIHHHHNASASASAAAPQPKVKTSLLIDSTKVTASLSKPRNFLGSVIYHPTATPKQGYSVTHTLLPRFEGKENSIFQVRIPRRYLSEQQRKEVHRRRCVWGTEVYTDDSDVMAALIHLGKIPGVMPPDVDPAWVAEYGARKITTNGQTSASPRSPLVPSPTKKKVNGAGGKAEKQQVQDIPVIPAGKDLIVNLLILPTLERYTGSTCNGLKSRSWGTIHDGMSYSVWDIEWVEAGEAEARGGGSKKRRLDERDFVRRWGELPLSRGGMGNNGWSKNRWTVSGDGRGGGSKGKVAEVGA</sequence>
<keyword evidence="3" id="KW-1185">Reference proteome</keyword>
<feature type="compositionally biased region" description="Basic and acidic residues" evidence="1">
    <location>
        <begin position="222"/>
        <end position="232"/>
    </location>
</feature>
<evidence type="ECO:0000313" key="3">
    <source>
        <dbReference type="Proteomes" id="UP000277580"/>
    </source>
</evidence>
<feature type="compositionally biased region" description="Basic residues" evidence="1">
    <location>
        <begin position="309"/>
        <end position="330"/>
    </location>
</feature>
<dbReference type="STRING" id="1392247.A0A3N4KRB2"/>
<dbReference type="EMBL" id="ML119125">
    <property type="protein sequence ID" value="RPB13050.1"/>
    <property type="molecule type" value="Genomic_DNA"/>
</dbReference>
<feature type="region of interest" description="Disordered" evidence="1">
    <location>
        <begin position="589"/>
        <end position="621"/>
    </location>
</feature>
<feature type="region of interest" description="Disordered" evidence="1">
    <location>
        <begin position="222"/>
        <end position="282"/>
    </location>
</feature>
<feature type="region of interest" description="Disordered" evidence="1">
    <location>
        <begin position="295"/>
        <end position="340"/>
    </location>
</feature>
<gene>
    <name evidence="2" type="ORF">P167DRAFT_486877</name>
</gene>
<dbReference type="Proteomes" id="UP000277580">
    <property type="component" value="Unassembled WGS sequence"/>
</dbReference>
<organism evidence="2 3">
    <name type="scientific">Morchella conica CCBAS932</name>
    <dbReference type="NCBI Taxonomy" id="1392247"/>
    <lineage>
        <taxon>Eukaryota</taxon>
        <taxon>Fungi</taxon>
        <taxon>Dikarya</taxon>
        <taxon>Ascomycota</taxon>
        <taxon>Pezizomycotina</taxon>
        <taxon>Pezizomycetes</taxon>
        <taxon>Pezizales</taxon>
        <taxon>Morchellaceae</taxon>
        <taxon>Morchella</taxon>
    </lineage>
</organism>
<feature type="region of interest" description="Disordered" evidence="1">
    <location>
        <begin position="114"/>
        <end position="193"/>
    </location>
</feature>
<feature type="compositionally biased region" description="Polar residues" evidence="1">
    <location>
        <begin position="49"/>
        <end position="60"/>
    </location>
</feature>
<dbReference type="InterPro" id="IPR036609">
    <property type="entry name" value="LCCL_sf"/>
</dbReference>
<evidence type="ECO:0000256" key="1">
    <source>
        <dbReference type="SAM" id="MobiDB-lite"/>
    </source>
</evidence>
<dbReference type="Gene3D" id="2.170.130.20">
    <property type="entry name" value="LCCL-like domain"/>
    <property type="match status" value="1"/>
</dbReference>
<dbReference type="InterPro" id="IPR013951">
    <property type="entry name" value="Rxt3"/>
</dbReference>
<dbReference type="AlphaFoldDB" id="A0A3N4KRB2"/>
<protein>
    <submittedName>
        <fullName evidence="2">Rxt3-domain-containing protein</fullName>
    </submittedName>
</protein>
<feature type="compositionally biased region" description="Polar residues" evidence="1">
    <location>
        <begin position="19"/>
        <end position="32"/>
    </location>
</feature>
<proteinExistence type="predicted"/>
<evidence type="ECO:0000313" key="2">
    <source>
        <dbReference type="EMBL" id="RPB13050.1"/>
    </source>
</evidence>
<reference evidence="2 3" key="1">
    <citation type="journal article" date="2018" name="Nat. Ecol. Evol.">
        <title>Pezizomycetes genomes reveal the molecular basis of ectomycorrhizal truffle lifestyle.</title>
        <authorList>
            <person name="Murat C."/>
            <person name="Payen T."/>
            <person name="Noel B."/>
            <person name="Kuo A."/>
            <person name="Morin E."/>
            <person name="Chen J."/>
            <person name="Kohler A."/>
            <person name="Krizsan K."/>
            <person name="Balestrini R."/>
            <person name="Da Silva C."/>
            <person name="Montanini B."/>
            <person name="Hainaut M."/>
            <person name="Levati E."/>
            <person name="Barry K.W."/>
            <person name="Belfiori B."/>
            <person name="Cichocki N."/>
            <person name="Clum A."/>
            <person name="Dockter R.B."/>
            <person name="Fauchery L."/>
            <person name="Guy J."/>
            <person name="Iotti M."/>
            <person name="Le Tacon F."/>
            <person name="Lindquist E.A."/>
            <person name="Lipzen A."/>
            <person name="Malagnac F."/>
            <person name="Mello A."/>
            <person name="Molinier V."/>
            <person name="Miyauchi S."/>
            <person name="Poulain J."/>
            <person name="Riccioni C."/>
            <person name="Rubini A."/>
            <person name="Sitrit Y."/>
            <person name="Splivallo R."/>
            <person name="Traeger S."/>
            <person name="Wang M."/>
            <person name="Zifcakova L."/>
            <person name="Wipf D."/>
            <person name="Zambonelli A."/>
            <person name="Paolocci F."/>
            <person name="Nowrousian M."/>
            <person name="Ottonello S."/>
            <person name="Baldrian P."/>
            <person name="Spatafora J.W."/>
            <person name="Henrissat B."/>
            <person name="Nagy L.G."/>
            <person name="Aury J.M."/>
            <person name="Wincker P."/>
            <person name="Grigoriev I.V."/>
            <person name="Bonfante P."/>
            <person name="Martin F.M."/>
        </authorList>
    </citation>
    <scope>NUCLEOTIDE SEQUENCE [LARGE SCALE GENOMIC DNA]</scope>
    <source>
        <strain evidence="2 3">CCBAS932</strain>
    </source>
</reference>
<name>A0A3N4KRB2_9PEZI</name>
<dbReference type="InParanoid" id="A0A3N4KRB2"/>
<dbReference type="Pfam" id="PF08642">
    <property type="entry name" value="Rxt3"/>
    <property type="match status" value="1"/>
</dbReference>